<feature type="signal peptide" evidence="2">
    <location>
        <begin position="1"/>
        <end position="19"/>
    </location>
</feature>
<dbReference type="PROSITE" id="PS51257">
    <property type="entry name" value="PROKAR_LIPOPROTEIN"/>
    <property type="match status" value="1"/>
</dbReference>
<dbReference type="EMBL" id="RAVZ01000112">
    <property type="protein sequence ID" value="RKG86539.1"/>
    <property type="molecule type" value="Genomic_DNA"/>
</dbReference>
<reference evidence="4" key="1">
    <citation type="submission" date="2018-09" db="EMBL/GenBank/DDBJ databases">
        <authorList>
            <person name="Livingstone P.G."/>
            <person name="Whitworth D.E."/>
        </authorList>
    </citation>
    <scope>NUCLEOTIDE SEQUENCE [LARGE SCALE GENOMIC DNA]</scope>
    <source>
        <strain evidence="4">CA054A</strain>
    </source>
</reference>
<evidence type="ECO:0000256" key="1">
    <source>
        <dbReference type="SAM" id="MobiDB-lite"/>
    </source>
</evidence>
<feature type="compositionally biased region" description="Acidic residues" evidence="1">
    <location>
        <begin position="25"/>
        <end position="39"/>
    </location>
</feature>
<dbReference type="Proteomes" id="UP000268094">
    <property type="component" value="Unassembled WGS sequence"/>
</dbReference>
<keyword evidence="4" id="KW-1185">Reference proteome</keyword>
<name>A0A3A8ISP6_9BACT</name>
<dbReference type="AlphaFoldDB" id="A0A3A8ISP6"/>
<evidence type="ECO:0008006" key="5">
    <source>
        <dbReference type="Google" id="ProtNLM"/>
    </source>
</evidence>
<keyword evidence="2" id="KW-0732">Signal</keyword>
<evidence type="ECO:0000313" key="4">
    <source>
        <dbReference type="Proteomes" id="UP000268094"/>
    </source>
</evidence>
<evidence type="ECO:0000256" key="2">
    <source>
        <dbReference type="SAM" id="SignalP"/>
    </source>
</evidence>
<comment type="caution">
    <text evidence="3">The sequence shown here is derived from an EMBL/GenBank/DDBJ whole genome shotgun (WGS) entry which is preliminary data.</text>
</comment>
<proteinExistence type="predicted"/>
<feature type="chain" id="PRO_5017241003" description="DUF4352 domain-containing protein" evidence="2">
    <location>
        <begin position="20"/>
        <end position="232"/>
    </location>
</feature>
<accession>A0A3A8ISP6</accession>
<evidence type="ECO:0000313" key="3">
    <source>
        <dbReference type="EMBL" id="RKG86539.1"/>
    </source>
</evidence>
<sequence length="232" mass="25380">MMNWHKARLAGLVATVLMAACSGCGDEEGETPDDEDPTEQTDRPGFADSDKEPEGLPFDLPEGIELKDPIKGFNPFDPDGTCKREEDEQALAPQGSGDLIRLCLEFRNTTNQPIDVQLPPGLVFVSSSRKVQHGMLVQGVTLEVPSNEYLFAPIKGYCLNDTRSGNAPVDLFKKGPVTQYSDFKELFALLADKQLPVTGGAVTQLQDAVWRLTNGRELTKADRDFIAALPNK</sequence>
<protein>
    <recommendedName>
        <fullName evidence="5">DUF4352 domain-containing protein</fullName>
    </recommendedName>
</protein>
<gene>
    <name evidence="3" type="ORF">D7V88_17620</name>
</gene>
<feature type="region of interest" description="Disordered" evidence="1">
    <location>
        <begin position="24"/>
        <end position="64"/>
    </location>
</feature>
<organism evidence="3 4">
    <name type="scientific">Corallococcus terminator</name>
    <dbReference type="NCBI Taxonomy" id="2316733"/>
    <lineage>
        <taxon>Bacteria</taxon>
        <taxon>Pseudomonadati</taxon>
        <taxon>Myxococcota</taxon>
        <taxon>Myxococcia</taxon>
        <taxon>Myxococcales</taxon>
        <taxon>Cystobacterineae</taxon>
        <taxon>Myxococcaceae</taxon>
        <taxon>Corallococcus</taxon>
    </lineage>
</organism>